<keyword evidence="2" id="KW-1185">Reference proteome</keyword>
<evidence type="ECO:0000313" key="2">
    <source>
        <dbReference type="Proteomes" id="UP001302812"/>
    </source>
</evidence>
<reference evidence="1" key="1">
    <citation type="journal article" date="2023" name="Mol. Phylogenet. Evol.">
        <title>Genome-scale phylogeny and comparative genomics of the fungal order Sordariales.</title>
        <authorList>
            <person name="Hensen N."/>
            <person name="Bonometti L."/>
            <person name="Westerberg I."/>
            <person name="Brannstrom I.O."/>
            <person name="Guillou S."/>
            <person name="Cros-Aarteil S."/>
            <person name="Calhoun S."/>
            <person name="Haridas S."/>
            <person name="Kuo A."/>
            <person name="Mondo S."/>
            <person name="Pangilinan J."/>
            <person name="Riley R."/>
            <person name="LaButti K."/>
            <person name="Andreopoulos B."/>
            <person name="Lipzen A."/>
            <person name="Chen C."/>
            <person name="Yan M."/>
            <person name="Daum C."/>
            <person name="Ng V."/>
            <person name="Clum A."/>
            <person name="Steindorff A."/>
            <person name="Ohm R.A."/>
            <person name="Martin F."/>
            <person name="Silar P."/>
            <person name="Natvig D.O."/>
            <person name="Lalanne C."/>
            <person name="Gautier V."/>
            <person name="Ament-Velasquez S.L."/>
            <person name="Kruys A."/>
            <person name="Hutchinson M.I."/>
            <person name="Powell A.J."/>
            <person name="Barry K."/>
            <person name="Miller A.N."/>
            <person name="Grigoriev I.V."/>
            <person name="Debuchy R."/>
            <person name="Gladieux P."/>
            <person name="Hiltunen Thoren M."/>
            <person name="Johannesson H."/>
        </authorList>
    </citation>
    <scope>NUCLEOTIDE SEQUENCE</scope>
    <source>
        <strain evidence="1">CBS 508.74</strain>
    </source>
</reference>
<dbReference type="GeneID" id="89934537"/>
<dbReference type="Proteomes" id="UP001302812">
    <property type="component" value="Unassembled WGS sequence"/>
</dbReference>
<dbReference type="EMBL" id="MU853340">
    <property type="protein sequence ID" value="KAK4113090.1"/>
    <property type="molecule type" value="Genomic_DNA"/>
</dbReference>
<sequence length="231" mass="25581">MEAEAPAVGSPCLRGSSLYHRGSPIRTGPCGNHPESGCGFHQGTPQVGCTCEKNQASTTRKSLRSRSREKIVSRNRGKTLESIYNNWPMETLILVKRLRLRQVLIRLPCLHFALPLHKQFPAAIIPPVLAANLLHLPLLGGFELGLIPHLNSPGTAPRELLGDRGPRKSFAPSLTTQSRRWSRNLAGCSSMLRQHVALLAREGFLPASGLLIWCPRSACLPKRERHWTRCI</sequence>
<gene>
    <name evidence="1" type="ORF">N656DRAFT_642096</name>
</gene>
<dbReference type="AlphaFoldDB" id="A0AAN6YST6"/>
<name>A0AAN6YST6_9PEZI</name>
<accession>A0AAN6YST6</accession>
<organism evidence="1 2">
    <name type="scientific">Canariomyces notabilis</name>
    <dbReference type="NCBI Taxonomy" id="2074819"/>
    <lineage>
        <taxon>Eukaryota</taxon>
        <taxon>Fungi</taxon>
        <taxon>Dikarya</taxon>
        <taxon>Ascomycota</taxon>
        <taxon>Pezizomycotina</taxon>
        <taxon>Sordariomycetes</taxon>
        <taxon>Sordariomycetidae</taxon>
        <taxon>Sordariales</taxon>
        <taxon>Chaetomiaceae</taxon>
        <taxon>Canariomyces</taxon>
    </lineage>
</organism>
<proteinExistence type="predicted"/>
<comment type="caution">
    <text evidence="1">The sequence shown here is derived from an EMBL/GenBank/DDBJ whole genome shotgun (WGS) entry which is preliminary data.</text>
</comment>
<evidence type="ECO:0000313" key="1">
    <source>
        <dbReference type="EMBL" id="KAK4113090.1"/>
    </source>
</evidence>
<dbReference type="RefSeq" id="XP_064670660.1">
    <property type="nucleotide sequence ID" value="XM_064810412.1"/>
</dbReference>
<protein>
    <submittedName>
        <fullName evidence="1">Uncharacterized protein</fullName>
    </submittedName>
</protein>
<reference evidence="1" key="2">
    <citation type="submission" date="2023-05" db="EMBL/GenBank/DDBJ databases">
        <authorList>
            <consortium name="Lawrence Berkeley National Laboratory"/>
            <person name="Steindorff A."/>
            <person name="Hensen N."/>
            <person name="Bonometti L."/>
            <person name="Westerberg I."/>
            <person name="Brannstrom I.O."/>
            <person name="Guillou S."/>
            <person name="Cros-Aarteil S."/>
            <person name="Calhoun S."/>
            <person name="Haridas S."/>
            <person name="Kuo A."/>
            <person name="Mondo S."/>
            <person name="Pangilinan J."/>
            <person name="Riley R."/>
            <person name="Labutti K."/>
            <person name="Andreopoulos B."/>
            <person name="Lipzen A."/>
            <person name="Chen C."/>
            <person name="Yanf M."/>
            <person name="Daum C."/>
            <person name="Ng V."/>
            <person name="Clum A."/>
            <person name="Ohm R."/>
            <person name="Martin F."/>
            <person name="Silar P."/>
            <person name="Natvig D."/>
            <person name="Lalanne C."/>
            <person name="Gautier V."/>
            <person name="Ament-Velasquez S.L."/>
            <person name="Kruys A."/>
            <person name="Hutchinson M.I."/>
            <person name="Powell A.J."/>
            <person name="Barry K."/>
            <person name="Miller A.N."/>
            <person name="Grigoriev I.V."/>
            <person name="Debuchy R."/>
            <person name="Gladieux P."/>
            <person name="Thoren M.H."/>
            <person name="Johannesson H."/>
        </authorList>
    </citation>
    <scope>NUCLEOTIDE SEQUENCE</scope>
    <source>
        <strain evidence="1">CBS 508.74</strain>
    </source>
</reference>